<dbReference type="GO" id="GO:0009103">
    <property type="term" value="P:lipopolysaccharide biosynthetic process"/>
    <property type="evidence" value="ECO:0007669"/>
    <property type="project" value="TreeGrafter"/>
</dbReference>
<dbReference type="EMBL" id="NRRY01000004">
    <property type="protein sequence ID" value="MBK1617748.1"/>
    <property type="molecule type" value="Genomic_DNA"/>
</dbReference>
<dbReference type="PANTHER" id="PTHR46401">
    <property type="entry name" value="GLYCOSYLTRANSFERASE WBBK-RELATED"/>
    <property type="match status" value="1"/>
</dbReference>
<sequence length="407" mass="45660">MKICYLIPGCGVSGGIAVICQHSERLKARGHEVSLVVDGMLGDMSWFPGQSVPVVPLTDYPQEVDILIATSWATAFRVPLLLAKRHAYFVQSDETRFHPPGSCWEHITRLSYVIPFNYLTEAHWIRTWLQAQFGHEAALVPNGLDTSIFYPCEPLAPRGRRPRILLEGAIALPYKGMWEAFEAVKPIDAEIWCVSSCGKPDPAWRCDRFFSAVPMEQMREIYSSCDLLLKLSRVEGFFGPPMEMMACGGAVVVGRVTGYDEYIIDGENALVVDPFDIQAARAAVQRLLEDTALREHLIANGRATVARWNWDSSINRLEQALQALLVDPSRALSSPQRVVAESIAYFYGELRGEPLLSDPPISAKNARLLADPTEFLVGRLRRQGWFRVLARLLVRGYQKWRSLLKAS</sequence>
<dbReference type="Pfam" id="PF00534">
    <property type="entry name" value="Glycos_transf_1"/>
    <property type="match status" value="1"/>
</dbReference>
<dbReference type="CDD" id="cd03801">
    <property type="entry name" value="GT4_PimA-like"/>
    <property type="match status" value="1"/>
</dbReference>
<dbReference type="PANTHER" id="PTHR46401:SF2">
    <property type="entry name" value="GLYCOSYLTRANSFERASE WBBK-RELATED"/>
    <property type="match status" value="1"/>
</dbReference>
<dbReference type="InterPro" id="IPR001296">
    <property type="entry name" value="Glyco_trans_1"/>
</dbReference>
<evidence type="ECO:0000313" key="4">
    <source>
        <dbReference type="Proteomes" id="UP001138768"/>
    </source>
</evidence>
<dbReference type="GO" id="GO:0016757">
    <property type="term" value="F:glycosyltransferase activity"/>
    <property type="evidence" value="ECO:0007669"/>
    <property type="project" value="InterPro"/>
</dbReference>
<dbReference type="Proteomes" id="UP001138768">
    <property type="component" value="Unassembled WGS sequence"/>
</dbReference>
<name>A0A9X0W7N0_9GAMM</name>
<dbReference type="SUPFAM" id="SSF53756">
    <property type="entry name" value="UDP-Glycosyltransferase/glycogen phosphorylase"/>
    <property type="match status" value="1"/>
</dbReference>
<evidence type="ECO:0000259" key="2">
    <source>
        <dbReference type="Pfam" id="PF00534"/>
    </source>
</evidence>
<keyword evidence="4" id="KW-1185">Reference proteome</keyword>
<keyword evidence="1" id="KW-0808">Transferase</keyword>
<gene>
    <name evidence="3" type="ORF">CKO42_04615</name>
</gene>
<dbReference type="Gene3D" id="3.40.50.11090">
    <property type="match status" value="1"/>
</dbReference>
<protein>
    <recommendedName>
        <fullName evidence="2">Glycosyl transferase family 1 domain-containing protein</fullName>
    </recommendedName>
</protein>
<evidence type="ECO:0000313" key="3">
    <source>
        <dbReference type="EMBL" id="MBK1617748.1"/>
    </source>
</evidence>
<dbReference type="Gene3D" id="3.40.50.2000">
    <property type="entry name" value="Glycogen Phosphorylase B"/>
    <property type="match status" value="1"/>
</dbReference>
<accession>A0A9X0W7N0</accession>
<dbReference type="AlphaFoldDB" id="A0A9X0W7N0"/>
<comment type="caution">
    <text evidence="3">The sequence shown here is derived from an EMBL/GenBank/DDBJ whole genome shotgun (WGS) entry which is preliminary data.</text>
</comment>
<evidence type="ECO:0000256" key="1">
    <source>
        <dbReference type="ARBA" id="ARBA00022679"/>
    </source>
</evidence>
<proteinExistence type="predicted"/>
<organism evidence="3 4">
    <name type="scientific">Lamprobacter modestohalophilus</name>
    <dbReference type="NCBI Taxonomy" id="1064514"/>
    <lineage>
        <taxon>Bacteria</taxon>
        <taxon>Pseudomonadati</taxon>
        <taxon>Pseudomonadota</taxon>
        <taxon>Gammaproteobacteria</taxon>
        <taxon>Chromatiales</taxon>
        <taxon>Chromatiaceae</taxon>
        <taxon>Lamprobacter</taxon>
    </lineage>
</organism>
<feature type="domain" description="Glycosyl transferase family 1" evidence="2">
    <location>
        <begin position="209"/>
        <end position="303"/>
    </location>
</feature>
<reference evidence="3 4" key="1">
    <citation type="journal article" date="2020" name="Microorganisms">
        <title>Osmotic Adaptation and Compatible Solute Biosynthesis of Phototrophic Bacteria as Revealed from Genome Analyses.</title>
        <authorList>
            <person name="Imhoff J.F."/>
            <person name="Rahn T."/>
            <person name="Kunzel S."/>
            <person name="Keller A."/>
            <person name="Neulinger S.C."/>
        </authorList>
    </citation>
    <scope>NUCLEOTIDE SEQUENCE [LARGE SCALE GENOMIC DNA]</scope>
    <source>
        <strain evidence="3 4">DSM 25653</strain>
    </source>
</reference>